<dbReference type="GO" id="GO:0005524">
    <property type="term" value="F:ATP binding"/>
    <property type="evidence" value="ECO:0007669"/>
    <property type="project" value="InterPro"/>
</dbReference>
<dbReference type="PROSITE" id="PS50011">
    <property type="entry name" value="PROTEIN_KINASE_DOM"/>
    <property type="match status" value="1"/>
</dbReference>
<evidence type="ECO:0000313" key="13">
    <source>
        <dbReference type="EMBL" id="KAJ5106475.1"/>
    </source>
</evidence>
<dbReference type="AlphaFoldDB" id="A0A9W9FUQ9"/>
<protein>
    <recommendedName>
        <fullName evidence="6">EKC/KEOPS complex subunit BUD32</fullName>
        <ecNumber evidence="4">2.7.11.1</ecNumber>
    </recommendedName>
    <alternativeName>
        <fullName evidence="8 9">Atypical Serine/threonine protein kinase BUD32</fullName>
    </alternativeName>
    <alternativeName>
        <fullName evidence="5">EKC/KEOPS complex subunit bud32</fullName>
    </alternativeName>
</protein>
<evidence type="ECO:0000313" key="14">
    <source>
        <dbReference type="Proteomes" id="UP001149165"/>
    </source>
</evidence>
<dbReference type="GO" id="GO:0005737">
    <property type="term" value="C:cytoplasm"/>
    <property type="evidence" value="ECO:0007669"/>
    <property type="project" value="TreeGrafter"/>
</dbReference>
<dbReference type="EMBL" id="JAPQKH010000003">
    <property type="protein sequence ID" value="KAJ5106475.1"/>
    <property type="molecule type" value="Genomic_DNA"/>
</dbReference>
<dbReference type="CDD" id="cd00180">
    <property type="entry name" value="PKc"/>
    <property type="match status" value="1"/>
</dbReference>
<comment type="function">
    <text evidence="1">Component of the EKC/KEOPS complex that is required for the formation of a threonylcarbamoyl group on adenosine at position 37 (t(6)A37) in tRNAs that read codons beginning with adenine. The complex is probably involved in the transfer of the threonylcarbamoyl moiety of threonylcarbamoyl-AMP (TC-AMP) to the N6 group of A37. BUD32 has ATPase activity in the context of the EKC/KEOPS complex and likely plays a supporting role to the catalytic subunit KAE1. The EKC/KEOPS complex also promotes both telomere uncapping and telomere elongation. The complex is required for efficient recruitment of transcriptional coactivators.</text>
</comment>
<keyword evidence="7" id="KW-0158">Chromosome</keyword>
<dbReference type="EC" id="2.7.11.1" evidence="4"/>
<feature type="domain" description="Protein kinase" evidence="12">
    <location>
        <begin position="12"/>
        <end position="263"/>
    </location>
</feature>
<evidence type="ECO:0000256" key="9">
    <source>
        <dbReference type="ARBA" id="ARBA00033194"/>
    </source>
</evidence>
<evidence type="ECO:0000256" key="2">
    <source>
        <dbReference type="ARBA" id="ARBA00004574"/>
    </source>
</evidence>
<evidence type="ECO:0000256" key="3">
    <source>
        <dbReference type="ARBA" id="ARBA00011534"/>
    </source>
</evidence>
<comment type="subunit">
    <text evidence="3">Component of the EKC/KEOPS complex composed of at least BUD32, CGI121, GON7, KAE1 and PCC1; the whole complex dimerizes.</text>
</comment>
<dbReference type="PANTHER" id="PTHR23257">
    <property type="entry name" value="SERINE-THREONINE PROTEIN KINASE"/>
    <property type="match status" value="1"/>
</dbReference>
<reference evidence="13" key="1">
    <citation type="submission" date="2022-11" db="EMBL/GenBank/DDBJ databases">
        <authorList>
            <person name="Petersen C."/>
        </authorList>
    </citation>
    <scope>NUCLEOTIDE SEQUENCE</scope>
    <source>
        <strain evidence="13">IBT 30069</strain>
    </source>
</reference>
<evidence type="ECO:0000256" key="1">
    <source>
        <dbReference type="ARBA" id="ARBA00003747"/>
    </source>
</evidence>
<dbReference type="GO" id="GO:0004674">
    <property type="term" value="F:protein serine/threonine kinase activity"/>
    <property type="evidence" value="ECO:0007669"/>
    <property type="project" value="UniProtKB-EC"/>
</dbReference>
<dbReference type="InterPro" id="IPR000719">
    <property type="entry name" value="Prot_kinase_dom"/>
</dbReference>
<sequence length="263" mass="30074">MHGYPVLIHPKGSIPKCLAIGSIGIICQSSSYPDRVIKAPIRHKLEGCSPEVIKRTLHNEEFSRKCFDREKSAYRILPKHPNILHCIEITDDYIHLLLIPHGDLRQYLGRYNHEIGIETRKKWTAMAIDAISTVHSCGIIHADISTRNFLVSDDLSIKLCDFSGSAIGDQVSLVQEEDRYRMDPESPLSVKTDIFATGCLIFEIMTGLRPYDEIKDEEWEDIVRRYSFGIFPCLDNVPCGDIILKCWNCSYRSMECVKTDLRK</sequence>
<organism evidence="13 14">
    <name type="scientific">Penicillium angulare</name>
    <dbReference type="NCBI Taxonomy" id="116970"/>
    <lineage>
        <taxon>Eukaryota</taxon>
        <taxon>Fungi</taxon>
        <taxon>Dikarya</taxon>
        <taxon>Ascomycota</taxon>
        <taxon>Pezizomycotina</taxon>
        <taxon>Eurotiomycetes</taxon>
        <taxon>Eurotiomycetidae</taxon>
        <taxon>Eurotiales</taxon>
        <taxon>Aspergillaceae</taxon>
        <taxon>Penicillium</taxon>
    </lineage>
</organism>
<evidence type="ECO:0000256" key="7">
    <source>
        <dbReference type="ARBA" id="ARBA00022895"/>
    </source>
</evidence>
<dbReference type="GO" id="GO:0000781">
    <property type="term" value="C:chromosome, telomeric region"/>
    <property type="evidence" value="ECO:0007669"/>
    <property type="project" value="UniProtKB-SubCell"/>
</dbReference>
<comment type="subcellular location">
    <subcellularLocation>
        <location evidence="2">Chromosome</location>
        <location evidence="2">Telomere</location>
    </subcellularLocation>
</comment>
<evidence type="ECO:0000259" key="12">
    <source>
        <dbReference type="PROSITE" id="PS50011"/>
    </source>
</evidence>
<comment type="catalytic activity">
    <reaction evidence="10">
        <text>L-threonyl-[protein] + ATP = O-phospho-L-threonyl-[protein] + ADP + H(+)</text>
        <dbReference type="Rhea" id="RHEA:46608"/>
        <dbReference type="Rhea" id="RHEA-COMP:11060"/>
        <dbReference type="Rhea" id="RHEA-COMP:11605"/>
        <dbReference type="ChEBI" id="CHEBI:15378"/>
        <dbReference type="ChEBI" id="CHEBI:30013"/>
        <dbReference type="ChEBI" id="CHEBI:30616"/>
        <dbReference type="ChEBI" id="CHEBI:61977"/>
        <dbReference type="ChEBI" id="CHEBI:456216"/>
        <dbReference type="EC" id="2.7.11.1"/>
    </reaction>
</comment>
<keyword evidence="7" id="KW-0779">Telomere</keyword>
<gene>
    <name evidence="13" type="ORF">N7456_003150</name>
</gene>
<comment type="caution">
    <text evidence="13">The sequence shown here is derived from an EMBL/GenBank/DDBJ whole genome shotgun (WGS) entry which is preliminary data.</text>
</comment>
<evidence type="ECO:0000256" key="8">
    <source>
        <dbReference type="ARBA" id="ARBA00030980"/>
    </source>
</evidence>
<dbReference type="InterPro" id="IPR050167">
    <property type="entry name" value="Ser_Thr_protein_kinase"/>
</dbReference>
<dbReference type="InterPro" id="IPR011009">
    <property type="entry name" value="Kinase-like_dom_sf"/>
</dbReference>
<reference evidence="13" key="2">
    <citation type="journal article" date="2023" name="IMA Fungus">
        <title>Comparative genomic study of the Penicillium genus elucidates a diverse pangenome and 15 lateral gene transfer events.</title>
        <authorList>
            <person name="Petersen C."/>
            <person name="Sorensen T."/>
            <person name="Nielsen M.R."/>
            <person name="Sondergaard T.E."/>
            <person name="Sorensen J.L."/>
            <person name="Fitzpatrick D.A."/>
            <person name="Frisvad J.C."/>
            <person name="Nielsen K.L."/>
        </authorList>
    </citation>
    <scope>NUCLEOTIDE SEQUENCE</scope>
    <source>
        <strain evidence="13">IBT 30069</strain>
    </source>
</reference>
<dbReference type="Gene3D" id="1.10.510.10">
    <property type="entry name" value="Transferase(Phosphotransferase) domain 1"/>
    <property type="match status" value="1"/>
</dbReference>
<dbReference type="PROSITE" id="PS00109">
    <property type="entry name" value="PROTEIN_KINASE_TYR"/>
    <property type="match status" value="1"/>
</dbReference>
<evidence type="ECO:0000256" key="6">
    <source>
        <dbReference type="ARBA" id="ARBA00019973"/>
    </source>
</evidence>
<dbReference type="Pfam" id="PF00069">
    <property type="entry name" value="Pkinase"/>
    <property type="match status" value="1"/>
</dbReference>
<evidence type="ECO:0000256" key="11">
    <source>
        <dbReference type="ARBA" id="ARBA00048679"/>
    </source>
</evidence>
<accession>A0A9W9FUQ9</accession>
<evidence type="ECO:0000256" key="5">
    <source>
        <dbReference type="ARBA" id="ARBA00013948"/>
    </source>
</evidence>
<dbReference type="OrthoDB" id="1668230at2759"/>
<keyword evidence="14" id="KW-1185">Reference proteome</keyword>
<dbReference type="Proteomes" id="UP001149165">
    <property type="component" value="Unassembled WGS sequence"/>
</dbReference>
<name>A0A9W9FUQ9_9EURO</name>
<comment type="catalytic activity">
    <reaction evidence="11">
        <text>L-seryl-[protein] + ATP = O-phospho-L-seryl-[protein] + ADP + H(+)</text>
        <dbReference type="Rhea" id="RHEA:17989"/>
        <dbReference type="Rhea" id="RHEA-COMP:9863"/>
        <dbReference type="Rhea" id="RHEA-COMP:11604"/>
        <dbReference type="ChEBI" id="CHEBI:15378"/>
        <dbReference type="ChEBI" id="CHEBI:29999"/>
        <dbReference type="ChEBI" id="CHEBI:30616"/>
        <dbReference type="ChEBI" id="CHEBI:83421"/>
        <dbReference type="ChEBI" id="CHEBI:456216"/>
        <dbReference type="EC" id="2.7.11.1"/>
    </reaction>
</comment>
<dbReference type="SUPFAM" id="SSF56112">
    <property type="entry name" value="Protein kinase-like (PK-like)"/>
    <property type="match status" value="1"/>
</dbReference>
<dbReference type="InterPro" id="IPR008266">
    <property type="entry name" value="Tyr_kinase_AS"/>
</dbReference>
<evidence type="ECO:0000256" key="4">
    <source>
        <dbReference type="ARBA" id="ARBA00012513"/>
    </source>
</evidence>
<dbReference type="PANTHER" id="PTHR23257:SF969">
    <property type="entry name" value="INTEGRIN-LINKED PROTEIN KINASE"/>
    <property type="match status" value="1"/>
</dbReference>
<evidence type="ECO:0000256" key="10">
    <source>
        <dbReference type="ARBA" id="ARBA00047899"/>
    </source>
</evidence>
<proteinExistence type="predicted"/>
<dbReference type="GO" id="GO:0007165">
    <property type="term" value="P:signal transduction"/>
    <property type="evidence" value="ECO:0007669"/>
    <property type="project" value="TreeGrafter"/>
</dbReference>